<comment type="caution">
    <text evidence="1">The sequence shown here is derived from an EMBL/GenBank/DDBJ whole genome shotgun (WGS) entry which is preliminary data.</text>
</comment>
<dbReference type="EMBL" id="JBHLUH010000060">
    <property type="protein sequence ID" value="MFC0531634.1"/>
    <property type="molecule type" value="Genomic_DNA"/>
</dbReference>
<dbReference type="RefSeq" id="WP_377256383.1">
    <property type="nucleotide sequence ID" value="NZ_JBHLUH010000060.1"/>
</dbReference>
<dbReference type="Proteomes" id="UP001589867">
    <property type="component" value="Unassembled WGS sequence"/>
</dbReference>
<evidence type="ECO:0000313" key="2">
    <source>
        <dbReference type="Proteomes" id="UP001589867"/>
    </source>
</evidence>
<sequence length="67" mass="7306">MANDKVNLDIIWRKSPSLDDTDALLPPEVIVREIVEDLEAALSEFAAIAEALERAKQAKTPTGDTTV</sequence>
<name>A0ABV6MAQ3_9ACTN</name>
<reference evidence="1 2" key="1">
    <citation type="submission" date="2024-09" db="EMBL/GenBank/DDBJ databases">
        <authorList>
            <person name="Sun Q."/>
            <person name="Mori K."/>
        </authorList>
    </citation>
    <scope>NUCLEOTIDE SEQUENCE [LARGE SCALE GENOMIC DNA]</scope>
    <source>
        <strain evidence="1 2">TBRC 3947</strain>
    </source>
</reference>
<gene>
    <name evidence="1" type="ORF">ACFFIA_28705</name>
</gene>
<evidence type="ECO:0000313" key="1">
    <source>
        <dbReference type="EMBL" id="MFC0531634.1"/>
    </source>
</evidence>
<organism evidence="1 2">
    <name type="scientific">Phytohabitans kaempferiae</name>
    <dbReference type="NCBI Taxonomy" id="1620943"/>
    <lineage>
        <taxon>Bacteria</taxon>
        <taxon>Bacillati</taxon>
        <taxon>Actinomycetota</taxon>
        <taxon>Actinomycetes</taxon>
        <taxon>Micromonosporales</taxon>
        <taxon>Micromonosporaceae</taxon>
    </lineage>
</organism>
<accession>A0ABV6MAQ3</accession>
<protein>
    <submittedName>
        <fullName evidence="1">Uncharacterized protein</fullName>
    </submittedName>
</protein>
<proteinExistence type="predicted"/>
<keyword evidence="2" id="KW-1185">Reference proteome</keyword>